<dbReference type="InParanoid" id="A0A2G5DPM0"/>
<dbReference type="EMBL" id="KZ305034">
    <property type="protein sequence ID" value="PIA45474.1"/>
    <property type="molecule type" value="Genomic_DNA"/>
</dbReference>
<proteinExistence type="predicted"/>
<reference evidence="2 3" key="1">
    <citation type="submission" date="2017-09" db="EMBL/GenBank/DDBJ databases">
        <title>WGS assembly of Aquilegia coerulea Goldsmith.</title>
        <authorList>
            <person name="Hodges S."/>
            <person name="Kramer E."/>
            <person name="Nordborg M."/>
            <person name="Tomkins J."/>
            <person name="Borevitz J."/>
            <person name="Derieg N."/>
            <person name="Yan J."/>
            <person name="Mihaltcheva S."/>
            <person name="Hayes R.D."/>
            <person name="Rokhsar D."/>
        </authorList>
    </citation>
    <scope>NUCLEOTIDE SEQUENCE [LARGE SCALE GENOMIC DNA]</scope>
    <source>
        <strain evidence="3">cv. Goldsmith</strain>
    </source>
</reference>
<sequence length="154" mass="16664">MSNSNQSRGFLPLGVSRKRNETGSKTGFGGFKKPPKLCRPVSSPSPSLAAKKLADEKPICDNRLLAGYMASEFLTKGTLFGQQFDPARIEAAPVSAKGRAEKKDGKNNNNNNNSSTKPTVKNQSYADVANMLRSDGTHIPGIVNPTQLARWLQM</sequence>
<evidence type="ECO:0000313" key="3">
    <source>
        <dbReference type="Proteomes" id="UP000230069"/>
    </source>
</evidence>
<accession>A0A2G5DPM0</accession>
<name>A0A2G5DPM0_AQUCA</name>
<evidence type="ECO:0000313" key="2">
    <source>
        <dbReference type="EMBL" id="PIA45474.1"/>
    </source>
</evidence>
<evidence type="ECO:0008006" key="4">
    <source>
        <dbReference type="Google" id="ProtNLM"/>
    </source>
</evidence>
<feature type="region of interest" description="Disordered" evidence="1">
    <location>
        <begin position="1"/>
        <end position="49"/>
    </location>
</feature>
<dbReference type="OrthoDB" id="687843at2759"/>
<dbReference type="PANTHER" id="PTHR34657:SF4">
    <property type="entry name" value="EMBRYO SAC DEVELOPMENT ARREST 6"/>
    <property type="match status" value="1"/>
</dbReference>
<dbReference type="STRING" id="218851.A0A2G5DPM0"/>
<feature type="compositionally biased region" description="Polar residues" evidence="1">
    <location>
        <begin position="114"/>
        <end position="123"/>
    </location>
</feature>
<dbReference type="Proteomes" id="UP000230069">
    <property type="component" value="Unassembled WGS sequence"/>
</dbReference>
<gene>
    <name evidence="2" type="ORF">AQUCO_01700776v1</name>
</gene>
<feature type="region of interest" description="Disordered" evidence="1">
    <location>
        <begin position="91"/>
        <end position="123"/>
    </location>
</feature>
<dbReference type="PANTHER" id="PTHR34657">
    <property type="entry name" value="EMBRYO SAC DEVELOPMENT ARREST 6"/>
    <property type="match status" value="1"/>
</dbReference>
<protein>
    <recommendedName>
        <fullName evidence="4">Embryo sac development arrest 6</fullName>
    </recommendedName>
</protein>
<keyword evidence="3" id="KW-1185">Reference proteome</keyword>
<evidence type="ECO:0000256" key="1">
    <source>
        <dbReference type="SAM" id="MobiDB-lite"/>
    </source>
</evidence>
<dbReference type="AlphaFoldDB" id="A0A2G5DPM0"/>
<organism evidence="2 3">
    <name type="scientific">Aquilegia coerulea</name>
    <name type="common">Rocky mountain columbine</name>
    <dbReference type="NCBI Taxonomy" id="218851"/>
    <lineage>
        <taxon>Eukaryota</taxon>
        <taxon>Viridiplantae</taxon>
        <taxon>Streptophyta</taxon>
        <taxon>Embryophyta</taxon>
        <taxon>Tracheophyta</taxon>
        <taxon>Spermatophyta</taxon>
        <taxon>Magnoliopsida</taxon>
        <taxon>Ranunculales</taxon>
        <taxon>Ranunculaceae</taxon>
        <taxon>Thalictroideae</taxon>
        <taxon>Aquilegia</taxon>
    </lineage>
</organism>
<dbReference type="FunCoup" id="A0A2G5DPM0">
    <property type="interactions" value="547"/>
</dbReference>